<dbReference type="AlphaFoldDB" id="A0AAN8FUZ0"/>
<dbReference type="EMBL" id="WIXE01018680">
    <property type="protein sequence ID" value="KAK5970718.1"/>
    <property type="molecule type" value="Genomic_DNA"/>
</dbReference>
<protein>
    <submittedName>
        <fullName evidence="1">Uncharacterized protein</fullName>
    </submittedName>
</protein>
<proteinExistence type="predicted"/>
<organism evidence="1 2">
    <name type="scientific">Trichostrongylus colubriformis</name>
    <name type="common">Black scour worm</name>
    <dbReference type="NCBI Taxonomy" id="6319"/>
    <lineage>
        <taxon>Eukaryota</taxon>
        <taxon>Metazoa</taxon>
        <taxon>Ecdysozoa</taxon>
        <taxon>Nematoda</taxon>
        <taxon>Chromadorea</taxon>
        <taxon>Rhabditida</taxon>
        <taxon>Rhabditina</taxon>
        <taxon>Rhabditomorpha</taxon>
        <taxon>Strongyloidea</taxon>
        <taxon>Trichostrongylidae</taxon>
        <taxon>Trichostrongylus</taxon>
    </lineage>
</organism>
<evidence type="ECO:0000313" key="2">
    <source>
        <dbReference type="Proteomes" id="UP001331761"/>
    </source>
</evidence>
<name>A0AAN8FUZ0_TRICO</name>
<gene>
    <name evidence="1" type="ORF">GCK32_022137</name>
</gene>
<reference evidence="1 2" key="1">
    <citation type="submission" date="2019-10" db="EMBL/GenBank/DDBJ databases">
        <title>Assembly and Annotation for the nematode Trichostrongylus colubriformis.</title>
        <authorList>
            <person name="Martin J."/>
        </authorList>
    </citation>
    <scope>NUCLEOTIDE SEQUENCE [LARGE SCALE GENOMIC DNA]</scope>
    <source>
        <strain evidence="1">G859</strain>
        <tissue evidence="1">Whole worm</tissue>
    </source>
</reference>
<evidence type="ECO:0000313" key="1">
    <source>
        <dbReference type="EMBL" id="KAK5970718.1"/>
    </source>
</evidence>
<comment type="caution">
    <text evidence="1">The sequence shown here is derived from an EMBL/GenBank/DDBJ whole genome shotgun (WGS) entry which is preliminary data.</text>
</comment>
<keyword evidence="2" id="KW-1185">Reference proteome</keyword>
<dbReference type="Proteomes" id="UP001331761">
    <property type="component" value="Unassembled WGS sequence"/>
</dbReference>
<sequence length="93" mass="10921">MVPYLTPAPVRKKAPPFQEAELRRLIAMYSASYSRYHAKLQPGVKWASSDKNRLLEKWSQYLTSMGVAPRTKAQIEEKLRNEVKRIHRFFKAE</sequence>
<feature type="non-terminal residue" evidence="1">
    <location>
        <position position="93"/>
    </location>
</feature>
<accession>A0AAN8FUZ0</accession>